<reference evidence="3" key="1">
    <citation type="submission" date="2015-01" db="EMBL/GenBank/DDBJ databases">
        <authorList>
            <person name="MANFREDI Pablo"/>
        </authorList>
    </citation>
    <scope>NUCLEOTIDE SEQUENCE [LARGE SCALE GENOMIC DNA]</scope>
    <source>
        <strain evidence="3">Ccyn2B</strain>
    </source>
</reference>
<dbReference type="EMBL" id="CDOD01000006">
    <property type="protein sequence ID" value="CEN33208.1"/>
    <property type="molecule type" value="Genomic_DNA"/>
</dbReference>
<gene>
    <name evidence="2" type="ORF">CCYN2B_140104</name>
</gene>
<organism evidence="2 3">
    <name type="scientific">Capnocytophaga cynodegmi</name>
    <dbReference type="NCBI Taxonomy" id="28189"/>
    <lineage>
        <taxon>Bacteria</taxon>
        <taxon>Pseudomonadati</taxon>
        <taxon>Bacteroidota</taxon>
        <taxon>Flavobacteriia</taxon>
        <taxon>Flavobacteriales</taxon>
        <taxon>Flavobacteriaceae</taxon>
        <taxon>Capnocytophaga</taxon>
    </lineage>
</organism>
<keyword evidence="1" id="KW-1133">Transmembrane helix</keyword>
<protein>
    <submittedName>
        <fullName evidence="2">Uncharacterized protein</fullName>
    </submittedName>
</protein>
<name>A0A0B7H6H6_9FLAO</name>
<accession>A0A0B7H6H6</accession>
<feature type="transmembrane region" description="Helical" evidence="1">
    <location>
        <begin position="12"/>
        <end position="28"/>
    </location>
</feature>
<keyword evidence="3" id="KW-1185">Reference proteome</keyword>
<dbReference type="AlphaFoldDB" id="A0A0B7H6H6"/>
<keyword evidence="1" id="KW-0812">Transmembrane</keyword>
<evidence type="ECO:0000313" key="2">
    <source>
        <dbReference type="EMBL" id="CEN33208.1"/>
    </source>
</evidence>
<keyword evidence="1" id="KW-0472">Membrane</keyword>
<dbReference type="Proteomes" id="UP000038055">
    <property type="component" value="Unassembled WGS sequence"/>
</dbReference>
<proteinExistence type="predicted"/>
<evidence type="ECO:0000256" key="1">
    <source>
        <dbReference type="SAM" id="Phobius"/>
    </source>
</evidence>
<sequence length="58" mass="7253">MIFKTKNFPINPWVTMLFFDCTIIMYYFRFFMYLIDYKSVLCFELLLYGGLKIMNYQY</sequence>
<evidence type="ECO:0000313" key="3">
    <source>
        <dbReference type="Proteomes" id="UP000038055"/>
    </source>
</evidence>